<dbReference type="Pfam" id="PF00179">
    <property type="entry name" value="UQ_con"/>
    <property type="match status" value="1"/>
</dbReference>
<sequence>MAVIVPRNFRLLDELEKGQKGECASGCTFGLEIPDDITLTHWNGTIFGPPGTAFENRIYSLTLECGPEYPDKAPTVKFNTKININCADPKNGHVNSRWGPLGSWKRLATDMVGGIFWSTTCLQVVYHLSLQLPDAVASAVVMGCSMSFCTIDDMHHTSLSQSDDEIAKSKDYESMVSSSPSTTSTYTPSSTSSCIIRGSCRRESDRKLQKSVSFSEPSVVTYIIPPSHTLRPLTPPSSSYKQQQQQQRRGGATAVVVGGGVCTPPKAHRSPHHHECQPLVNRSERRFGQPRLAGGRRAHRRRCLSTMA</sequence>
<dbReference type="CDD" id="cd23807">
    <property type="entry name" value="UEV_UBE2V"/>
    <property type="match status" value="1"/>
</dbReference>
<dbReference type="InterPro" id="IPR016135">
    <property type="entry name" value="UBQ-conjugating_enzyme/RWD"/>
</dbReference>
<feature type="domain" description="UBC core" evidence="2">
    <location>
        <begin position="6"/>
        <end position="162"/>
    </location>
</feature>
<dbReference type="PROSITE" id="PS50127">
    <property type="entry name" value="UBC_2"/>
    <property type="match status" value="1"/>
</dbReference>
<dbReference type="SMART" id="SM00212">
    <property type="entry name" value="UBCc"/>
    <property type="match status" value="1"/>
</dbReference>
<evidence type="ECO:0000256" key="1">
    <source>
        <dbReference type="SAM" id="MobiDB-lite"/>
    </source>
</evidence>
<dbReference type="EMBL" id="JABANP010000097">
    <property type="protein sequence ID" value="KAF4690530.1"/>
    <property type="molecule type" value="Genomic_DNA"/>
</dbReference>
<dbReference type="Proteomes" id="UP000541610">
    <property type="component" value="Unassembled WGS sequence"/>
</dbReference>
<evidence type="ECO:0000313" key="4">
    <source>
        <dbReference type="Proteomes" id="UP000541610"/>
    </source>
</evidence>
<dbReference type="InterPro" id="IPR000608">
    <property type="entry name" value="UBC"/>
</dbReference>
<dbReference type="Gene3D" id="3.10.110.10">
    <property type="entry name" value="Ubiquitin Conjugating Enzyme"/>
    <property type="match status" value="1"/>
</dbReference>
<feature type="region of interest" description="Disordered" evidence="1">
    <location>
        <begin position="288"/>
        <end position="308"/>
    </location>
</feature>
<dbReference type="SUPFAM" id="SSF54495">
    <property type="entry name" value="UBC-like"/>
    <property type="match status" value="1"/>
</dbReference>
<proteinExistence type="predicted"/>
<reference evidence="3 4" key="1">
    <citation type="submission" date="2020-04" db="EMBL/GenBank/DDBJ databases">
        <title>Perkinsus olseni comparative genomics.</title>
        <authorList>
            <person name="Bogema D.R."/>
        </authorList>
    </citation>
    <scope>NUCLEOTIDE SEQUENCE [LARGE SCALE GENOMIC DNA]</scope>
    <source>
        <strain evidence="3">00978-12</strain>
    </source>
</reference>
<feature type="compositionally biased region" description="Low complexity" evidence="1">
    <location>
        <begin position="242"/>
        <end position="252"/>
    </location>
</feature>
<dbReference type="PANTHER" id="PTHR24068">
    <property type="entry name" value="UBIQUITIN-CONJUGATING ENZYME E2"/>
    <property type="match status" value="1"/>
</dbReference>
<protein>
    <submittedName>
        <fullName evidence="3">Ubiquitin-conjugating enzyme E2 variant 2</fullName>
    </submittedName>
</protein>
<evidence type="ECO:0000259" key="2">
    <source>
        <dbReference type="PROSITE" id="PS50127"/>
    </source>
</evidence>
<dbReference type="OrthoDB" id="6508832at2759"/>
<comment type="caution">
    <text evidence="3">The sequence shown here is derived from an EMBL/GenBank/DDBJ whole genome shotgun (WGS) entry which is preliminary data.</text>
</comment>
<organism evidence="3 4">
    <name type="scientific">Perkinsus olseni</name>
    <name type="common">Perkinsus atlanticus</name>
    <dbReference type="NCBI Taxonomy" id="32597"/>
    <lineage>
        <taxon>Eukaryota</taxon>
        <taxon>Sar</taxon>
        <taxon>Alveolata</taxon>
        <taxon>Perkinsozoa</taxon>
        <taxon>Perkinsea</taxon>
        <taxon>Perkinsida</taxon>
        <taxon>Perkinsidae</taxon>
        <taxon>Perkinsus</taxon>
    </lineage>
</organism>
<name>A0A7J6P429_PEROL</name>
<gene>
    <name evidence="3" type="primary">UBE2V2</name>
    <name evidence="3" type="ORF">FOZ60_017265</name>
</gene>
<feature type="region of interest" description="Disordered" evidence="1">
    <location>
        <begin position="226"/>
        <end position="252"/>
    </location>
</feature>
<feature type="compositionally biased region" description="Basic residues" evidence="1">
    <location>
        <begin position="294"/>
        <end position="308"/>
    </location>
</feature>
<evidence type="ECO:0000313" key="3">
    <source>
        <dbReference type="EMBL" id="KAF4690530.1"/>
    </source>
</evidence>
<feature type="region of interest" description="Disordered" evidence="1">
    <location>
        <begin position="171"/>
        <end position="194"/>
    </location>
</feature>
<dbReference type="AlphaFoldDB" id="A0A7J6P429"/>
<accession>A0A7J6P429</accession>
<feature type="compositionally biased region" description="Low complexity" evidence="1">
    <location>
        <begin position="177"/>
        <end position="193"/>
    </location>
</feature>